<comment type="caution">
    <text evidence="2">The sequence shown here is derived from an EMBL/GenBank/DDBJ whole genome shotgun (WGS) entry which is preliminary data.</text>
</comment>
<evidence type="ECO:0000313" key="3">
    <source>
        <dbReference type="Proteomes" id="UP000759537"/>
    </source>
</evidence>
<accession>A0A9P5MSG3</accession>
<dbReference type="EMBL" id="WHVB01000014">
    <property type="protein sequence ID" value="KAF8476733.1"/>
    <property type="molecule type" value="Genomic_DNA"/>
</dbReference>
<sequence>MSYPHRDPYQWDNVHGDQQYVSGYDSRQDNRRTSLSHSPHSPVRGGDNPLANRLLSTTQAQQPFDIYGAGQNREPGLQYVPSTHTPQYIGHQGQTRHVSFQEPPDNAAAAFATNVSGYYSQSSQAVHAGPCRYPNCHRPAVRDGETQELTEYCSLEHMREDIRRGVPLCSVCNRRPRRINSNYCGSSCERWDIQRQQPRHQQYDTSPSRATSSGNVAWSIPTGHVRCPNCGTTYSTHGRSQPLYETGRSLPPCPSCGYY</sequence>
<organism evidence="2 3">
    <name type="scientific">Russula ochroleuca</name>
    <dbReference type="NCBI Taxonomy" id="152965"/>
    <lineage>
        <taxon>Eukaryota</taxon>
        <taxon>Fungi</taxon>
        <taxon>Dikarya</taxon>
        <taxon>Basidiomycota</taxon>
        <taxon>Agaricomycotina</taxon>
        <taxon>Agaricomycetes</taxon>
        <taxon>Russulales</taxon>
        <taxon>Russulaceae</taxon>
        <taxon>Russula</taxon>
    </lineage>
</organism>
<protein>
    <submittedName>
        <fullName evidence="2">Uncharacterized protein</fullName>
    </submittedName>
</protein>
<dbReference type="Proteomes" id="UP000759537">
    <property type="component" value="Unassembled WGS sequence"/>
</dbReference>
<proteinExistence type="predicted"/>
<name>A0A9P5MSG3_9AGAM</name>
<reference evidence="2" key="2">
    <citation type="journal article" date="2020" name="Nat. Commun.">
        <title>Large-scale genome sequencing of mycorrhizal fungi provides insights into the early evolution of symbiotic traits.</title>
        <authorList>
            <person name="Miyauchi S."/>
            <person name="Kiss E."/>
            <person name="Kuo A."/>
            <person name="Drula E."/>
            <person name="Kohler A."/>
            <person name="Sanchez-Garcia M."/>
            <person name="Morin E."/>
            <person name="Andreopoulos B."/>
            <person name="Barry K.W."/>
            <person name="Bonito G."/>
            <person name="Buee M."/>
            <person name="Carver A."/>
            <person name="Chen C."/>
            <person name="Cichocki N."/>
            <person name="Clum A."/>
            <person name="Culley D."/>
            <person name="Crous P.W."/>
            <person name="Fauchery L."/>
            <person name="Girlanda M."/>
            <person name="Hayes R.D."/>
            <person name="Keri Z."/>
            <person name="LaButti K."/>
            <person name="Lipzen A."/>
            <person name="Lombard V."/>
            <person name="Magnuson J."/>
            <person name="Maillard F."/>
            <person name="Murat C."/>
            <person name="Nolan M."/>
            <person name="Ohm R.A."/>
            <person name="Pangilinan J."/>
            <person name="Pereira M.F."/>
            <person name="Perotto S."/>
            <person name="Peter M."/>
            <person name="Pfister S."/>
            <person name="Riley R."/>
            <person name="Sitrit Y."/>
            <person name="Stielow J.B."/>
            <person name="Szollosi G."/>
            <person name="Zifcakova L."/>
            <person name="Stursova M."/>
            <person name="Spatafora J.W."/>
            <person name="Tedersoo L."/>
            <person name="Vaario L.M."/>
            <person name="Yamada A."/>
            <person name="Yan M."/>
            <person name="Wang P."/>
            <person name="Xu J."/>
            <person name="Bruns T."/>
            <person name="Baldrian P."/>
            <person name="Vilgalys R."/>
            <person name="Dunand C."/>
            <person name="Henrissat B."/>
            <person name="Grigoriev I.V."/>
            <person name="Hibbett D."/>
            <person name="Nagy L.G."/>
            <person name="Martin F.M."/>
        </authorList>
    </citation>
    <scope>NUCLEOTIDE SEQUENCE</scope>
    <source>
        <strain evidence="2">Prilba</strain>
    </source>
</reference>
<keyword evidence="3" id="KW-1185">Reference proteome</keyword>
<evidence type="ECO:0000313" key="2">
    <source>
        <dbReference type="EMBL" id="KAF8476733.1"/>
    </source>
</evidence>
<evidence type="ECO:0000256" key="1">
    <source>
        <dbReference type="SAM" id="MobiDB-lite"/>
    </source>
</evidence>
<reference evidence="2" key="1">
    <citation type="submission" date="2019-10" db="EMBL/GenBank/DDBJ databases">
        <authorList>
            <consortium name="DOE Joint Genome Institute"/>
            <person name="Kuo A."/>
            <person name="Miyauchi S."/>
            <person name="Kiss E."/>
            <person name="Drula E."/>
            <person name="Kohler A."/>
            <person name="Sanchez-Garcia M."/>
            <person name="Andreopoulos B."/>
            <person name="Barry K.W."/>
            <person name="Bonito G."/>
            <person name="Buee M."/>
            <person name="Carver A."/>
            <person name="Chen C."/>
            <person name="Cichocki N."/>
            <person name="Clum A."/>
            <person name="Culley D."/>
            <person name="Crous P.W."/>
            <person name="Fauchery L."/>
            <person name="Girlanda M."/>
            <person name="Hayes R."/>
            <person name="Keri Z."/>
            <person name="LaButti K."/>
            <person name="Lipzen A."/>
            <person name="Lombard V."/>
            <person name="Magnuson J."/>
            <person name="Maillard F."/>
            <person name="Morin E."/>
            <person name="Murat C."/>
            <person name="Nolan M."/>
            <person name="Ohm R."/>
            <person name="Pangilinan J."/>
            <person name="Pereira M."/>
            <person name="Perotto S."/>
            <person name="Peter M."/>
            <person name="Riley R."/>
            <person name="Sitrit Y."/>
            <person name="Stielow B."/>
            <person name="Szollosi G."/>
            <person name="Zifcakova L."/>
            <person name="Stursova M."/>
            <person name="Spatafora J.W."/>
            <person name="Tedersoo L."/>
            <person name="Vaario L.-M."/>
            <person name="Yamada A."/>
            <person name="Yan M."/>
            <person name="Wang P."/>
            <person name="Xu J."/>
            <person name="Bruns T."/>
            <person name="Baldrian P."/>
            <person name="Vilgalys R."/>
            <person name="Henrissat B."/>
            <person name="Grigoriev I.V."/>
            <person name="Hibbett D."/>
            <person name="Nagy L.G."/>
            <person name="Martin F.M."/>
        </authorList>
    </citation>
    <scope>NUCLEOTIDE SEQUENCE</scope>
    <source>
        <strain evidence="2">Prilba</strain>
    </source>
</reference>
<feature type="region of interest" description="Disordered" evidence="1">
    <location>
        <begin position="1"/>
        <end position="51"/>
    </location>
</feature>
<dbReference type="AlphaFoldDB" id="A0A9P5MSG3"/>
<dbReference type="OrthoDB" id="3256461at2759"/>
<gene>
    <name evidence="2" type="ORF">DFH94DRAFT_757892</name>
</gene>